<dbReference type="EMBL" id="ML978069">
    <property type="protein sequence ID" value="KAF2015535.1"/>
    <property type="molecule type" value="Genomic_DNA"/>
</dbReference>
<dbReference type="Proteomes" id="UP000799778">
    <property type="component" value="Unassembled WGS sequence"/>
</dbReference>
<accession>A0A6A5XQG3</accession>
<proteinExistence type="predicted"/>
<dbReference type="OrthoDB" id="3598281at2759"/>
<dbReference type="PANTHER" id="PTHR36681">
    <property type="entry name" value="NUCLEAR GTPASE, GERMINAL CENTER-ASSOCIATED, TANDEM DUPLICATE 3"/>
    <property type="match status" value="1"/>
</dbReference>
<dbReference type="GeneID" id="54290515"/>
<keyword evidence="3" id="KW-1185">Reference proteome</keyword>
<sequence>MAPGNLLDYAEFSSFYKKNRLILRYDSTGESKIQHDWWALDHDEISRKLREISDMTTSVMEGVPRDDLEVQALLDMGESIYKIKRSKTFNVALSGPQGAGKSTFLNSLLDCPGLCLSASDGGACTNAVIRYVYYQGATEHAVRAEIRFHHPDRMKEIVEDHSQAFYHFNHFTDEIENENDSDDEAIQCKRKKRQHDEAEVKAKDTAQDIFETVFGGKEKFKEAWSPEGFQDGSFQREAVRKCLEAVYKVNSSDDGVVVYNGESVAELSKKLRPFTTKVDNEFSLWPLVDIISYGLNRELLKQGFEFIDLPGWGDRNALKERHADEVRSAVDLEIILVDTIRITTEDSAINKIRAALHGRGAEGVIIAATKVDSLQDNELDTCEGEDFNYVNSQVQWAAAMRIEALDDGDDEQDRLLTNYSAYLNLQRKAMKHAQRRASINLKFNGKFEDIIGTDDVRIFHISATEYLKWITRPKYPYAQQPELSPEDTGVPALRKYLFDLPAASNLRDWRYQVFNELDSFLEKIDRVVNEKDRSEGFKTLAADFAAYRTKFRAKMQKGIGSYLETSLENLMSDPIANSTFRDEINNLVQSQWLKYPYGAFNRVLRDGGCVTKGMSQAQSLVDGVDWNKDLPDEFTTILNFWRQGQREMNGELRAALTHFYRQFHAETQHALQHANSDLTAISIAKARWLSYKKKLLSSIELFIKELQSLQSRLYKGVLMIDGRKNTLVPILTTPLFAKIYRSLPATRPKSTPKKRLYVEPKTRFQKKCLLNEFCNPVNHIFDQVMRSFQKSAKIRFDSIFEGNIQFADAILANFQQKLQDLVPVPYEVTHRGQSIRDSLQDMLPDLRTKAAALQGMVPVEILDMSNTDDDSDLSTHLLGQDLSYFIDKARAARSQSSKPSVITKPKRKEVLVKQEEVEEDECLFTASFQPSKKRKLN</sequence>
<evidence type="ECO:0000259" key="1">
    <source>
        <dbReference type="Pfam" id="PF00350"/>
    </source>
</evidence>
<reference evidence="2" key="1">
    <citation type="journal article" date="2020" name="Stud. Mycol.">
        <title>101 Dothideomycetes genomes: a test case for predicting lifestyles and emergence of pathogens.</title>
        <authorList>
            <person name="Haridas S."/>
            <person name="Albert R."/>
            <person name="Binder M."/>
            <person name="Bloem J."/>
            <person name="Labutti K."/>
            <person name="Salamov A."/>
            <person name="Andreopoulos B."/>
            <person name="Baker S."/>
            <person name="Barry K."/>
            <person name="Bills G."/>
            <person name="Bluhm B."/>
            <person name="Cannon C."/>
            <person name="Castanera R."/>
            <person name="Culley D."/>
            <person name="Daum C."/>
            <person name="Ezra D."/>
            <person name="Gonzalez J."/>
            <person name="Henrissat B."/>
            <person name="Kuo A."/>
            <person name="Liang C."/>
            <person name="Lipzen A."/>
            <person name="Lutzoni F."/>
            <person name="Magnuson J."/>
            <person name="Mondo S."/>
            <person name="Nolan M."/>
            <person name="Ohm R."/>
            <person name="Pangilinan J."/>
            <person name="Park H.-J."/>
            <person name="Ramirez L."/>
            <person name="Alfaro M."/>
            <person name="Sun H."/>
            <person name="Tritt A."/>
            <person name="Yoshinaga Y."/>
            <person name="Zwiers L.-H."/>
            <person name="Turgeon B."/>
            <person name="Goodwin S."/>
            <person name="Spatafora J."/>
            <person name="Crous P."/>
            <person name="Grigoriev I."/>
        </authorList>
    </citation>
    <scope>NUCLEOTIDE SEQUENCE</scope>
    <source>
        <strain evidence="2">CBS 175.79</strain>
    </source>
</reference>
<dbReference type="RefSeq" id="XP_033383874.1">
    <property type="nucleotide sequence ID" value="XM_033533118.1"/>
</dbReference>
<dbReference type="Gene3D" id="3.40.50.300">
    <property type="entry name" value="P-loop containing nucleotide triphosphate hydrolases"/>
    <property type="match status" value="2"/>
</dbReference>
<dbReference type="InterPro" id="IPR027417">
    <property type="entry name" value="P-loop_NTPase"/>
</dbReference>
<dbReference type="SUPFAM" id="SSF52540">
    <property type="entry name" value="P-loop containing nucleoside triphosphate hydrolases"/>
    <property type="match status" value="1"/>
</dbReference>
<evidence type="ECO:0000313" key="3">
    <source>
        <dbReference type="Proteomes" id="UP000799778"/>
    </source>
</evidence>
<gene>
    <name evidence="2" type="ORF">BU24DRAFT_480282</name>
</gene>
<feature type="domain" description="Dynamin N-terminal" evidence="1">
    <location>
        <begin position="91"/>
        <end position="332"/>
    </location>
</feature>
<name>A0A6A5XQG3_9PLEO</name>
<protein>
    <recommendedName>
        <fullName evidence="1">Dynamin N-terminal domain-containing protein</fullName>
    </recommendedName>
</protein>
<dbReference type="InterPro" id="IPR045063">
    <property type="entry name" value="Dynamin_N"/>
</dbReference>
<dbReference type="Pfam" id="PF00350">
    <property type="entry name" value="Dynamin_N"/>
    <property type="match status" value="1"/>
</dbReference>
<organism evidence="2 3">
    <name type="scientific">Aaosphaeria arxii CBS 175.79</name>
    <dbReference type="NCBI Taxonomy" id="1450172"/>
    <lineage>
        <taxon>Eukaryota</taxon>
        <taxon>Fungi</taxon>
        <taxon>Dikarya</taxon>
        <taxon>Ascomycota</taxon>
        <taxon>Pezizomycotina</taxon>
        <taxon>Dothideomycetes</taxon>
        <taxon>Pleosporomycetidae</taxon>
        <taxon>Pleosporales</taxon>
        <taxon>Pleosporales incertae sedis</taxon>
        <taxon>Aaosphaeria</taxon>
    </lineage>
</organism>
<dbReference type="AlphaFoldDB" id="A0A6A5XQG3"/>
<dbReference type="PANTHER" id="PTHR36681:SF3">
    <property type="entry name" value="NUCLEAR GTPASE, GERMINAL CENTER-ASSOCIATED, TANDEM DUPLICATE 3"/>
    <property type="match status" value="1"/>
</dbReference>
<evidence type="ECO:0000313" key="2">
    <source>
        <dbReference type="EMBL" id="KAF2015535.1"/>
    </source>
</evidence>